<gene>
    <name evidence="1" type="ORF">NE675_12470</name>
</gene>
<name>A0ABT1SVB8_9FIRM</name>
<sequence length="69" mass="8020">LVDRLFLFSKLDFGQVDFTLERVSLREYFADFTAENTALLAERGLSLRYEAPPEAARVRLARMQIQRVV</sequence>
<dbReference type="InterPro" id="IPR036890">
    <property type="entry name" value="HATPase_C_sf"/>
</dbReference>
<feature type="non-terminal residue" evidence="1">
    <location>
        <position position="69"/>
    </location>
</feature>
<evidence type="ECO:0000313" key="1">
    <source>
        <dbReference type="EMBL" id="MCQ5343822.1"/>
    </source>
</evidence>
<keyword evidence="2" id="KW-1185">Reference proteome</keyword>
<organism evidence="1 2">
    <name type="scientific">Megasphaera massiliensis</name>
    <dbReference type="NCBI Taxonomy" id="1232428"/>
    <lineage>
        <taxon>Bacteria</taxon>
        <taxon>Bacillati</taxon>
        <taxon>Bacillota</taxon>
        <taxon>Negativicutes</taxon>
        <taxon>Veillonellales</taxon>
        <taxon>Veillonellaceae</taxon>
        <taxon>Megasphaera</taxon>
    </lineage>
</organism>
<reference evidence="1 2" key="1">
    <citation type="submission" date="2022-06" db="EMBL/GenBank/DDBJ databases">
        <title>Isolation of gut microbiota from human fecal samples.</title>
        <authorList>
            <person name="Pamer E.G."/>
            <person name="Barat B."/>
            <person name="Waligurski E."/>
            <person name="Medina S."/>
            <person name="Paddock L."/>
            <person name="Mostad J."/>
        </authorList>
    </citation>
    <scope>NUCLEOTIDE SEQUENCE [LARGE SCALE GENOMIC DNA]</scope>
    <source>
        <strain evidence="1 2">DFI.1.1</strain>
    </source>
</reference>
<keyword evidence="1" id="KW-0808">Transferase</keyword>
<dbReference type="Gene3D" id="3.30.565.10">
    <property type="entry name" value="Histidine kinase-like ATPase, C-terminal domain"/>
    <property type="match status" value="1"/>
</dbReference>
<comment type="caution">
    <text evidence="1">The sequence shown here is derived from an EMBL/GenBank/DDBJ whole genome shotgun (WGS) entry which is preliminary data.</text>
</comment>
<dbReference type="GO" id="GO:0016301">
    <property type="term" value="F:kinase activity"/>
    <property type="evidence" value="ECO:0007669"/>
    <property type="project" value="UniProtKB-KW"/>
</dbReference>
<proteinExistence type="predicted"/>
<keyword evidence="1" id="KW-0418">Kinase</keyword>
<dbReference type="EMBL" id="JANGEW010000324">
    <property type="protein sequence ID" value="MCQ5343822.1"/>
    <property type="molecule type" value="Genomic_DNA"/>
</dbReference>
<dbReference type="Proteomes" id="UP001206692">
    <property type="component" value="Unassembled WGS sequence"/>
</dbReference>
<evidence type="ECO:0000313" key="2">
    <source>
        <dbReference type="Proteomes" id="UP001206692"/>
    </source>
</evidence>
<feature type="non-terminal residue" evidence="1">
    <location>
        <position position="1"/>
    </location>
</feature>
<protein>
    <submittedName>
        <fullName evidence="1">Sensor histidine kinase</fullName>
    </submittedName>
</protein>
<accession>A0ABT1SVB8</accession>